<dbReference type="KEGG" id="nwi:Nwi_3094"/>
<dbReference type="Proteomes" id="UP000002531">
    <property type="component" value="Chromosome"/>
</dbReference>
<reference evidence="1 2" key="1">
    <citation type="journal article" date="2006" name="Appl. Environ. Microbiol.">
        <title>Genome sequence of the chemolithoautotrophic nitrite-oxidizing bacterium Nitrobacter winogradskyi Nb-255.</title>
        <authorList>
            <person name="Starkenburg S.R."/>
            <person name="Chain P.S."/>
            <person name="Sayavedra-Soto L.A."/>
            <person name="Hauser L."/>
            <person name="Land M.L."/>
            <person name="Larimer F.W."/>
            <person name="Malfatti S.A."/>
            <person name="Klotz M.G."/>
            <person name="Bottomley P.J."/>
            <person name="Arp D.J."/>
            <person name="Hickey W.J."/>
        </authorList>
    </citation>
    <scope>NUCLEOTIDE SEQUENCE [LARGE SCALE GENOMIC DNA]</scope>
    <source>
        <strain evidence="2">ATCC 25391 / DSM 10237 / CIP 104748 / NCIMB 11846 / Nb-255</strain>
    </source>
</reference>
<accession>Q3SN00</accession>
<name>Q3SN00_NITWN</name>
<evidence type="ECO:0000313" key="2">
    <source>
        <dbReference type="Proteomes" id="UP000002531"/>
    </source>
</evidence>
<evidence type="ECO:0000313" key="1">
    <source>
        <dbReference type="EMBL" id="ABA06341.1"/>
    </source>
</evidence>
<proteinExistence type="predicted"/>
<protein>
    <submittedName>
        <fullName evidence="1">Uncharacterized protein</fullName>
    </submittedName>
</protein>
<sequence>MFGLISQRPSVATGDRVPAMRFVFPHSHAFRRGRVTVDDDQKSGPGCLVEFGDGVTVIAEWYAVGNAIHLSIPAYHTAKGTQVSRWTWRLVQSKDGLWRSERMS</sequence>
<organism evidence="1 2">
    <name type="scientific">Nitrobacter winogradskyi (strain ATCC 25391 / DSM 10237 / CIP 104748 / NCIMB 11846 / Nb-255)</name>
    <dbReference type="NCBI Taxonomy" id="323098"/>
    <lineage>
        <taxon>Bacteria</taxon>
        <taxon>Pseudomonadati</taxon>
        <taxon>Pseudomonadota</taxon>
        <taxon>Alphaproteobacteria</taxon>
        <taxon>Hyphomicrobiales</taxon>
        <taxon>Nitrobacteraceae</taxon>
        <taxon>Nitrobacter</taxon>
    </lineage>
</organism>
<dbReference type="STRING" id="323098.Nwi_3094"/>
<dbReference type="eggNOG" id="ENOG5032NJM">
    <property type="taxonomic scope" value="Bacteria"/>
</dbReference>
<dbReference type="AlphaFoldDB" id="Q3SN00"/>
<dbReference type="EMBL" id="CP000115">
    <property type="protein sequence ID" value="ABA06341.1"/>
    <property type="molecule type" value="Genomic_DNA"/>
</dbReference>
<dbReference type="HOGENOM" id="CLU_177741_0_0_5"/>
<keyword evidence="2" id="KW-1185">Reference proteome</keyword>
<gene>
    <name evidence="1" type="ordered locus">Nwi_3094</name>
</gene>